<dbReference type="Proteomes" id="UP001597479">
    <property type="component" value="Unassembled WGS sequence"/>
</dbReference>
<feature type="transmembrane region" description="Helical" evidence="2">
    <location>
        <begin position="101"/>
        <end position="118"/>
    </location>
</feature>
<evidence type="ECO:0000256" key="1">
    <source>
        <dbReference type="SAM" id="MobiDB-lite"/>
    </source>
</evidence>
<keyword evidence="2" id="KW-1133">Transmembrane helix</keyword>
<evidence type="ECO:0000313" key="5">
    <source>
        <dbReference type="Proteomes" id="UP001597479"/>
    </source>
</evidence>
<feature type="transmembrane region" description="Helical" evidence="2">
    <location>
        <begin position="146"/>
        <end position="167"/>
    </location>
</feature>
<dbReference type="Pfam" id="PF07331">
    <property type="entry name" value="TctB"/>
    <property type="match status" value="1"/>
</dbReference>
<keyword evidence="5" id="KW-1185">Reference proteome</keyword>
<accession>A0ABW5VQX3</accession>
<proteinExistence type="predicted"/>
<keyword evidence="2" id="KW-0472">Membrane</keyword>
<feature type="transmembrane region" description="Helical" evidence="2">
    <location>
        <begin position="68"/>
        <end position="89"/>
    </location>
</feature>
<evidence type="ECO:0000313" key="4">
    <source>
        <dbReference type="EMBL" id="MFD2792401.1"/>
    </source>
</evidence>
<keyword evidence="2" id="KW-0812">Transmembrane</keyword>
<comment type="caution">
    <text evidence="4">The sequence shown here is derived from an EMBL/GenBank/DDBJ whole genome shotgun (WGS) entry which is preliminary data.</text>
</comment>
<feature type="domain" description="DUF1468" evidence="3">
    <location>
        <begin position="39"/>
        <end position="170"/>
    </location>
</feature>
<protein>
    <submittedName>
        <fullName evidence="4">Tripartite tricarboxylate transporter TctB family protein</fullName>
    </submittedName>
</protein>
<dbReference type="RefSeq" id="WP_377179991.1">
    <property type="nucleotide sequence ID" value="NZ_JBHUOG010000001.1"/>
</dbReference>
<dbReference type="EMBL" id="JBHUOG010000001">
    <property type="protein sequence ID" value="MFD2792401.1"/>
    <property type="molecule type" value="Genomic_DNA"/>
</dbReference>
<reference evidence="5" key="1">
    <citation type="journal article" date="2019" name="Int. J. Syst. Evol. Microbiol.">
        <title>The Global Catalogue of Microorganisms (GCM) 10K type strain sequencing project: providing services to taxonomists for standard genome sequencing and annotation.</title>
        <authorList>
            <consortium name="The Broad Institute Genomics Platform"/>
            <consortium name="The Broad Institute Genome Sequencing Center for Infectious Disease"/>
            <person name="Wu L."/>
            <person name="Ma J."/>
        </authorList>
    </citation>
    <scope>NUCLEOTIDE SEQUENCE [LARGE SCALE GENOMIC DNA]</scope>
    <source>
        <strain evidence="5">CCM 7044</strain>
    </source>
</reference>
<dbReference type="InterPro" id="IPR009936">
    <property type="entry name" value="DUF1468"/>
</dbReference>
<evidence type="ECO:0000259" key="3">
    <source>
        <dbReference type="Pfam" id="PF07331"/>
    </source>
</evidence>
<organism evidence="4 5">
    <name type="scientific">Promicromonospora vindobonensis</name>
    <dbReference type="NCBI Taxonomy" id="195748"/>
    <lineage>
        <taxon>Bacteria</taxon>
        <taxon>Bacillati</taxon>
        <taxon>Actinomycetota</taxon>
        <taxon>Actinomycetes</taxon>
        <taxon>Micrococcales</taxon>
        <taxon>Promicromonosporaceae</taxon>
        <taxon>Promicromonospora</taxon>
    </lineage>
</organism>
<evidence type="ECO:0000256" key="2">
    <source>
        <dbReference type="SAM" id="Phobius"/>
    </source>
</evidence>
<name>A0ABW5VQX3_9MICO</name>
<feature type="region of interest" description="Disordered" evidence="1">
    <location>
        <begin position="1"/>
        <end position="28"/>
    </location>
</feature>
<feature type="transmembrane region" description="Helical" evidence="2">
    <location>
        <begin position="38"/>
        <end position="61"/>
    </location>
</feature>
<sequence>MSDTHDAASGNGGESTVEQLGPPDAEDAVPSQRVLKPIGAAVFVLLGAGAILSGVAFGVGAPDRPGPGMWPAALGAALAVGAVAFFVFNRDGKEGAFGPEVWNALIVVGSIVTFVLLFEHVSFLLASVVLLAGCQIAAGATRWPTIAITCVVGTGAAWLLFFVVLGVTTPL</sequence>
<gene>
    <name evidence="4" type="ORF">ACFS27_02445</name>
</gene>